<dbReference type="GO" id="GO:0051539">
    <property type="term" value="F:4 iron, 4 sulfur cluster binding"/>
    <property type="evidence" value="ECO:0007669"/>
    <property type="project" value="UniProtKB-KW"/>
</dbReference>
<dbReference type="SFLD" id="SFLDG01067">
    <property type="entry name" value="SPASM/twitch_domain_containing"/>
    <property type="match status" value="1"/>
</dbReference>
<organism evidence="9 10">
    <name type="scientific">Campylobacter phage CP20</name>
    <dbReference type="NCBI Taxonomy" id="2506428"/>
    <lineage>
        <taxon>Viruses</taxon>
        <taxon>Duplodnaviria</taxon>
        <taxon>Heunggongvirae</taxon>
        <taxon>Uroviricota</taxon>
        <taxon>Caudoviricetes</taxon>
        <taxon>Connertonviridae</taxon>
        <taxon>Firehammervirus</taxon>
        <taxon>Firehammervirus CPt10</taxon>
    </lineage>
</organism>
<dbReference type="PANTHER" id="PTHR43273">
    <property type="entry name" value="ANAEROBIC SULFATASE-MATURATING ENZYME HOMOLOG ASLB-RELATED"/>
    <property type="match status" value="1"/>
</dbReference>
<evidence type="ECO:0000313" key="9">
    <source>
        <dbReference type="EMBL" id="QAU04829.1"/>
    </source>
</evidence>
<evidence type="ECO:0000256" key="3">
    <source>
        <dbReference type="ARBA" id="ARBA00022691"/>
    </source>
</evidence>
<keyword evidence="5" id="KW-0408">Iron</keyword>
<dbReference type="SFLD" id="SFLDS00029">
    <property type="entry name" value="Radical_SAM"/>
    <property type="match status" value="1"/>
</dbReference>
<dbReference type="PANTHER" id="PTHR43273:SF3">
    <property type="entry name" value="ANAEROBIC SULFATASE-MATURATING ENZYME HOMOLOG ASLB-RELATED"/>
    <property type="match status" value="1"/>
</dbReference>
<keyword evidence="3" id="KW-0949">S-adenosyl-L-methionine</keyword>
<evidence type="ECO:0000256" key="4">
    <source>
        <dbReference type="ARBA" id="ARBA00022723"/>
    </source>
</evidence>
<protein>
    <recommendedName>
        <fullName evidence="8">Radical SAM core domain-containing protein</fullName>
    </recommendedName>
</protein>
<sequence length="266" mass="31078">MKLVRGFEEVLPIISINVTDACNFNCSYCIGYHNNINKSKFIKISTLMLFLKKHIHRPVNIQLVGGEPTLHPKLNKIVEILVHNNYINQIALITNLTAPLHSYNFNSSKVFIVASYHSKNFFKFILKYYKIKTRKIISLNTVKLKLVENVVALFDKHNINYFINPIHDCNGVPLDSIAKKHSKILYMFDWNLKYKTHGNILDDNFEILRLNTKDIKCKPLNFLLDVDGTFMNDCFKHIKNIDDNIVVTCPYKNCKCLELCWYPKYE</sequence>
<feature type="domain" description="Radical SAM core" evidence="8">
    <location>
        <begin position="16"/>
        <end position="99"/>
    </location>
</feature>
<evidence type="ECO:0000256" key="5">
    <source>
        <dbReference type="ARBA" id="ARBA00023004"/>
    </source>
</evidence>
<proteinExistence type="inferred from homology"/>
<keyword evidence="2" id="KW-0004">4Fe-4S</keyword>
<dbReference type="PROSITE" id="PS01305">
    <property type="entry name" value="MOAA_NIFB_PQQE"/>
    <property type="match status" value="1"/>
</dbReference>
<evidence type="ECO:0000256" key="7">
    <source>
        <dbReference type="ARBA" id="ARBA00023601"/>
    </source>
</evidence>
<name>A0A410T779_9CAUD</name>
<comment type="cofactor">
    <cofactor evidence="1">
        <name>[4Fe-4S] cluster</name>
        <dbReference type="ChEBI" id="CHEBI:49883"/>
    </cofactor>
</comment>
<dbReference type="InterPro" id="IPR023867">
    <property type="entry name" value="Sulphatase_maturase_rSAM"/>
</dbReference>
<evidence type="ECO:0000313" key="10">
    <source>
        <dbReference type="Proteomes" id="UP000290538"/>
    </source>
</evidence>
<dbReference type="Gene3D" id="3.20.20.70">
    <property type="entry name" value="Aldolase class I"/>
    <property type="match status" value="1"/>
</dbReference>
<dbReference type="Pfam" id="PF04055">
    <property type="entry name" value="Radical_SAM"/>
    <property type="match status" value="1"/>
</dbReference>
<comment type="similarity">
    <text evidence="7">Belongs to the radical SAM superfamily. Anaerobic sulfatase-maturating enzyme family.</text>
</comment>
<dbReference type="GO" id="GO:0046872">
    <property type="term" value="F:metal ion binding"/>
    <property type="evidence" value="ECO:0007669"/>
    <property type="project" value="UniProtKB-KW"/>
</dbReference>
<dbReference type="InterPro" id="IPR000385">
    <property type="entry name" value="MoaA_NifB_PqqE_Fe-S-bd_CS"/>
</dbReference>
<dbReference type="Proteomes" id="UP000290538">
    <property type="component" value="Segment"/>
</dbReference>
<evidence type="ECO:0000256" key="2">
    <source>
        <dbReference type="ARBA" id="ARBA00022485"/>
    </source>
</evidence>
<dbReference type="SUPFAM" id="SSF102114">
    <property type="entry name" value="Radical SAM enzymes"/>
    <property type="match status" value="1"/>
</dbReference>
<keyword evidence="4" id="KW-0479">Metal-binding</keyword>
<dbReference type="EMBL" id="MK408758">
    <property type="protein sequence ID" value="QAU04829.1"/>
    <property type="molecule type" value="Genomic_DNA"/>
</dbReference>
<reference evidence="9 10" key="1">
    <citation type="submission" date="2019-01" db="EMBL/GenBank/DDBJ databases">
        <title>Complete genome sequence of Campylobacter bacteriophage CP20.</title>
        <authorList>
            <person name="Connerton I.F."/>
        </authorList>
    </citation>
    <scope>NUCLEOTIDE SEQUENCE [LARGE SCALE GENOMIC DNA]</scope>
</reference>
<dbReference type="GO" id="GO:0016491">
    <property type="term" value="F:oxidoreductase activity"/>
    <property type="evidence" value="ECO:0007669"/>
    <property type="project" value="InterPro"/>
</dbReference>
<accession>A0A410T779</accession>
<evidence type="ECO:0000256" key="6">
    <source>
        <dbReference type="ARBA" id="ARBA00023014"/>
    </source>
</evidence>
<dbReference type="InterPro" id="IPR007197">
    <property type="entry name" value="rSAM"/>
</dbReference>
<evidence type="ECO:0000256" key="1">
    <source>
        <dbReference type="ARBA" id="ARBA00001966"/>
    </source>
</evidence>
<evidence type="ECO:0000259" key="8">
    <source>
        <dbReference type="Pfam" id="PF04055"/>
    </source>
</evidence>
<keyword evidence="6" id="KW-0411">Iron-sulfur</keyword>
<dbReference type="CDD" id="cd01335">
    <property type="entry name" value="Radical_SAM"/>
    <property type="match status" value="1"/>
</dbReference>
<dbReference type="InterPro" id="IPR058240">
    <property type="entry name" value="rSAM_sf"/>
</dbReference>
<dbReference type="InterPro" id="IPR013785">
    <property type="entry name" value="Aldolase_TIM"/>
</dbReference>